<evidence type="ECO:0000313" key="1">
    <source>
        <dbReference type="EMBL" id="CCU73812.1"/>
    </source>
</evidence>
<gene>
    <name evidence="1" type="ORF">TOL_3422</name>
</gene>
<proteinExistence type="predicted"/>
<keyword evidence="2" id="KW-1185">Reference proteome</keyword>
<organism evidence="1 2">
    <name type="scientific">Thalassolituus oleivorans MIL-1</name>
    <dbReference type="NCBI Taxonomy" id="1298593"/>
    <lineage>
        <taxon>Bacteria</taxon>
        <taxon>Pseudomonadati</taxon>
        <taxon>Pseudomonadota</taxon>
        <taxon>Gammaproteobacteria</taxon>
        <taxon>Oceanospirillales</taxon>
        <taxon>Oceanospirillaceae</taxon>
        <taxon>Thalassolituus</taxon>
    </lineage>
</organism>
<sequence length="46" mass="4898">MGVDYQVLAQAIFMIVAQGCAPSPATLRAPNGPLFFLFGNLICPPF</sequence>
<protein>
    <submittedName>
        <fullName evidence="1">Uncharacterized protein</fullName>
    </submittedName>
</protein>
<reference evidence="1 2" key="1">
    <citation type="journal article" date="2013" name="Genome Announc.">
        <title>Genome Sequence of Thalassolituus oleivorans MIL-1 (DSM 14913T).</title>
        <authorList>
            <person name="Golyshin P.N."/>
            <person name="Werner J."/>
            <person name="Chernikova T.N."/>
            <person name="Tran H."/>
            <person name="Ferrer M."/>
            <person name="Yakimov M.M."/>
            <person name="Teeling H."/>
            <person name="Golyshina O.V."/>
        </authorList>
    </citation>
    <scope>NUCLEOTIDE SEQUENCE [LARGE SCALE GENOMIC DNA]</scope>
    <source>
        <strain evidence="1 2">MIL-1</strain>
    </source>
</reference>
<dbReference type="Proteomes" id="UP000011866">
    <property type="component" value="Chromosome"/>
</dbReference>
<dbReference type="KEGG" id="tol:TOL_3422"/>
<dbReference type="AlphaFoldDB" id="M5DV95"/>
<accession>M5DV95</accession>
<dbReference type="EMBL" id="HF680312">
    <property type="protein sequence ID" value="CCU73812.1"/>
    <property type="molecule type" value="Genomic_DNA"/>
</dbReference>
<name>M5DV95_9GAMM</name>
<evidence type="ECO:0000313" key="2">
    <source>
        <dbReference type="Proteomes" id="UP000011866"/>
    </source>
</evidence>
<dbReference type="HOGENOM" id="CLU_3190075_0_0_6"/>